<dbReference type="InterPro" id="IPR005561">
    <property type="entry name" value="ANTAR"/>
</dbReference>
<accession>A0ABQ6JAP3</accession>
<name>A0ABQ6JAP3_9ACTN</name>
<gene>
    <name evidence="2" type="ORF">GCM10025868_00970</name>
</gene>
<evidence type="ECO:0000259" key="1">
    <source>
        <dbReference type="PROSITE" id="PS50921"/>
    </source>
</evidence>
<dbReference type="PROSITE" id="PS50921">
    <property type="entry name" value="ANTAR"/>
    <property type="match status" value="1"/>
</dbReference>
<reference evidence="3" key="1">
    <citation type="journal article" date="2019" name="Int. J. Syst. Evol. Microbiol.">
        <title>The Global Catalogue of Microorganisms (GCM) 10K type strain sequencing project: providing services to taxonomists for standard genome sequencing and annotation.</title>
        <authorList>
            <consortium name="The Broad Institute Genomics Platform"/>
            <consortium name="The Broad Institute Genome Sequencing Center for Infectious Disease"/>
            <person name="Wu L."/>
            <person name="Ma J."/>
        </authorList>
    </citation>
    <scope>NUCLEOTIDE SEQUENCE [LARGE SCALE GENOMIC DNA]</scope>
    <source>
        <strain evidence="3">NBRC 108730</strain>
    </source>
</reference>
<comment type="caution">
    <text evidence="2">The sequence shown here is derived from an EMBL/GenBank/DDBJ whole genome shotgun (WGS) entry which is preliminary data.</text>
</comment>
<dbReference type="Gene3D" id="1.10.10.10">
    <property type="entry name" value="Winged helix-like DNA-binding domain superfamily/Winged helix DNA-binding domain"/>
    <property type="match status" value="1"/>
</dbReference>
<organism evidence="2 3">
    <name type="scientific">Angustibacter aerolatus</name>
    <dbReference type="NCBI Taxonomy" id="1162965"/>
    <lineage>
        <taxon>Bacteria</taxon>
        <taxon>Bacillati</taxon>
        <taxon>Actinomycetota</taxon>
        <taxon>Actinomycetes</taxon>
        <taxon>Kineosporiales</taxon>
        <taxon>Kineosporiaceae</taxon>
    </lineage>
</organism>
<dbReference type="Pfam" id="PF03861">
    <property type="entry name" value="ANTAR"/>
    <property type="match status" value="1"/>
</dbReference>
<dbReference type="EMBL" id="BSUZ01000001">
    <property type="protein sequence ID" value="GMA84847.1"/>
    <property type="molecule type" value="Genomic_DNA"/>
</dbReference>
<keyword evidence="3" id="KW-1185">Reference proteome</keyword>
<sequence>MRGMAGYRLLVDDRKVGALNLFSDTVGAFDEAAGDTGALLAAFATAALTSASDHDRAETLTRGLESNREIGVAVGLLMAAHGITSDQAFGVMRRLSSE</sequence>
<dbReference type="Proteomes" id="UP001157017">
    <property type="component" value="Unassembled WGS sequence"/>
</dbReference>
<protein>
    <recommendedName>
        <fullName evidence="1">ANTAR domain-containing protein</fullName>
    </recommendedName>
</protein>
<feature type="domain" description="ANTAR" evidence="1">
    <location>
        <begin position="50"/>
        <end position="98"/>
    </location>
</feature>
<proteinExistence type="predicted"/>
<dbReference type="InterPro" id="IPR036388">
    <property type="entry name" value="WH-like_DNA-bd_sf"/>
</dbReference>
<evidence type="ECO:0000313" key="2">
    <source>
        <dbReference type="EMBL" id="GMA84847.1"/>
    </source>
</evidence>
<evidence type="ECO:0000313" key="3">
    <source>
        <dbReference type="Proteomes" id="UP001157017"/>
    </source>
</evidence>